<name>G2G532_9ACTN</name>
<evidence type="ECO:0000313" key="2">
    <source>
        <dbReference type="Proteomes" id="UP000004217"/>
    </source>
</evidence>
<dbReference type="AlphaFoldDB" id="G2G532"/>
<dbReference type="Proteomes" id="UP000004217">
    <property type="component" value="Unassembled WGS sequence"/>
</dbReference>
<comment type="caution">
    <text evidence="1">The sequence shown here is derived from an EMBL/GenBank/DDBJ whole genome shotgun (WGS) entry which is preliminary data.</text>
</comment>
<accession>G2G532</accession>
<evidence type="ECO:0000313" key="1">
    <source>
        <dbReference type="EMBL" id="EGX61470.1"/>
    </source>
</evidence>
<organism evidence="1 2">
    <name type="scientific">Streptomyces zinciresistens K42</name>
    <dbReference type="NCBI Taxonomy" id="700597"/>
    <lineage>
        <taxon>Bacteria</taxon>
        <taxon>Bacillati</taxon>
        <taxon>Actinomycetota</taxon>
        <taxon>Actinomycetes</taxon>
        <taxon>Kitasatosporales</taxon>
        <taxon>Streptomycetaceae</taxon>
        <taxon>Streptomyces</taxon>
    </lineage>
</organism>
<gene>
    <name evidence="1" type="ORF">SZN_02927</name>
</gene>
<keyword evidence="2" id="KW-1185">Reference proteome</keyword>
<proteinExistence type="predicted"/>
<protein>
    <submittedName>
        <fullName evidence="1">Uncharacterized protein</fullName>
    </submittedName>
</protein>
<dbReference type="EMBL" id="AGBF01000004">
    <property type="protein sequence ID" value="EGX61470.1"/>
    <property type="molecule type" value="Genomic_DNA"/>
</dbReference>
<reference evidence="1 2" key="1">
    <citation type="submission" date="2011-08" db="EMBL/GenBank/DDBJ databases">
        <authorList>
            <person name="Lin Y."/>
            <person name="Hao X."/>
            <person name="Johnstone L."/>
            <person name="Miller S.J."/>
            <person name="Wei G."/>
            <person name="Rensing C."/>
        </authorList>
    </citation>
    <scope>NUCLEOTIDE SEQUENCE [LARGE SCALE GENOMIC DNA]</scope>
    <source>
        <strain evidence="1 2">K42</strain>
    </source>
</reference>
<sequence length="41" mass="4160">MANRAATGGSRPAAAIRFRMRSGGGAGMALVHSVTCRAVSR</sequence>